<keyword evidence="15" id="KW-0175">Coiled coil</keyword>
<evidence type="ECO:0000256" key="9">
    <source>
        <dbReference type="ARBA" id="ARBA00022787"/>
    </source>
</evidence>
<name>A0ABN9LQN3_9NEOB</name>
<feature type="compositionally biased region" description="Polar residues" evidence="16">
    <location>
        <begin position="334"/>
        <end position="351"/>
    </location>
</feature>
<evidence type="ECO:0000256" key="5">
    <source>
        <dbReference type="ARBA" id="ARBA00022692"/>
    </source>
</evidence>
<keyword evidence="7 14" id="KW-0863">Zinc-finger</keyword>
<dbReference type="PANTHER" id="PTHR12183:SF4">
    <property type="entry name" value="MITOCHONDRIAL UBIQUITIN LIGASE ACTIVATOR OF NFKB 1"/>
    <property type="match status" value="1"/>
</dbReference>
<comment type="subcellular location">
    <subcellularLocation>
        <location evidence="2">Mitochondrion outer membrane</location>
        <topology evidence="2">Multi-pass membrane protein</topology>
    </subcellularLocation>
</comment>
<dbReference type="Gene3D" id="3.30.40.10">
    <property type="entry name" value="Zinc/RING finger domain, C3HC4 (zinc finger)"/>
    <property type="match status" value="1"/>
</dbReference>
<keyword evidence="6" id="KW-0479">Metal-binding</keyword>
<evidence type="ECO:0000256" key="11">
    <source>
        <dbReference type="ARBA" id="ARBA00022989"/>
    </source>
</evidence>
<dbReference type="InterPro" id="IPR022170">
    <property type="entry name" value="MUL1-like"/>
</dbReference>
<evidence type="ECO:0000256" key="13">
    <source>
        <dbReference type="ARBA" id="ARBA00023136"/>
    </source>
</evidence>
<dbReference type="InterPro" id="IPR013083">
    <property type="entry name" value="Znf_RING/FYVE/PHD"/>
</dbReference>
<sequence length="1111" mass="127769">MNAAKYRDILDENLFQSALNLRLGRRFTFQQDNDPKHTAKITNDWLQNNSVTILDWPSQSPDLNLIEHLWRDLKMAVHQRSPSNQTEHERICKEEWQRIPKSRSFESSIMALSWSVFLILVRRITQNSYLAQPRLLEKWRYQLCGIDGNQGKHRVTKRGPALSYPMFTLVTGIVGRWRAGTPTRPAVYREHPTRPRRIPGTPHKTRRFIPGNPTRPAVYREHVQDPPYTGNTPTRPAVYREHPTRPAVYREHTNKTFHIPGTPTRPAKNTPQDPRIREHPTRPAVYRDTPQDPPYTGNTPQDPRIPRTPHKPAVYRETPHKTCHILGTPHKTCPGNTPQDPPYTGNTTQDTPPYTGNTPQDLPYTGTPHKTCHILGTPHKTSIYWEHPTRPAVYREHPTRPAIYWEHPTDLPYTGNTPQDPPYTRNTTQDPPYTGNTHKDLRYTGEHPTRPAVYREHPTRPAVYREHPQDPPYTGNTPQEPAVYGNTPQDPPYTGEHPTRPAVYREHPTRPAIYWEPHKTCRIQGTPHKTRRYTGNTHKTRRILGKTPQDLPYTGNTPQDLPWNTPQDLPYTGNTPQDPPYTGNTPQRLGTPHKTCRIQGTPHKNRIQGTPHKTRRIQGTPHKTRRIPRNTPQEPAVYRDPPYTGNTPQDPPYTRNTPQTRRIPGTQPTRPAVYWETPHKTCAVYRESHPQDPPYTGNTPQDLAIYWEHPTRPAVYREHTRPAVYRALLPHKTRRIQENPTRPSIYWNTPQTLQAVTQLSPVRAVPQRWRAAGGRSLGHILLLASSSAITAIFYSVYRQKSRRVQTLKGAKKISLDDDLQKVLLDLPGKVRPLRGDRRGRPLSVKDSLHSQFVENCRGVIHRLSLKEHKMERPGESHPPEDQLRALRPDARRRRPPRPSVCVIRPLDAAELDLETVYEKFHPAAQSFTNILGHFITGERPKGIQETEEMLKLGATVTGVGELVLDHHMVKLQPPKAGTPFYLSRLDFESLVQRQESQVRLWRVLAVICGVATCVTLFFILRRQYPRRHKERQRLRQLQRDFEEASARLEEGDEEEEAARRACTICLSSQKACVFLECGHVCSCYRCYQALPQPKKCPPSAGKQHLQNGAPV</sequence>
<evidence type="ECO:0000256" key="17">
    <source>
        <dbReference type="SAM" id="Phobius"/>
    </source>
</evidence>
<feature type="coiled-coil region" evidence="15">
    <location>
        <begin position="1027"/>
        <end position="1061"/>
    </location>
</feature>
<dbReference type="InterPro" id="IPR001841">
    <property type="entry name" value="Znf_RING"/>
</dbReference>
<feature type="region of interest" description="Disordered" evidence="16">
    <location>
        <begin position="184"/>
        <end position="308"/>
    </location>
</feature>
<keyword evidence="5 17" id="KW-0812">Transmembrane</keyword>
<feature type="compositionally biased region" description="Polar residues" evidence="16">
    <location>
        <begin position="414"/>
        <end position="436"/>
    </location>
</feature>
<evidence type="ECO:0000256" key="15">
    <source>
        <dbReference type="SAM" id="Coils"/>
    </source>
</evidence>
<protein>
    <recommendedName>
        <fullName evidence="3">RING-type E3 ubiquitin transferase</fullName>
        <ecNumber evidence="3">2.3.2.27</ecNumber>
    </recommendedName>
</protein>
<dbReference type="InterPro" id="IPR051652">
    <property type="entry name" value="MDM2_MDM4_MUL1"/>
</dbReference>
<proteinExistence type="predicted"/>
<feature type="region of interest" description="Disordered" evidence="16">
    <location>
        <begin position="515"/>
        <end position="672"/>
    </location>
</feature>
<evidence type="ECO:0000256" key="12">
    <source>
        <dbReference type="ARBA" id="ARBA00023128"/>
    </source>
</evidence>
<evidence type="ECO:0000256" key="2">
    <source>
        <dbReference type="ARBA" id="ARBA00004374"/>
    </source>
</evidence>
<gene>
    <name evidence="19" type="ORF">RIMI_LOCUS11978146</name>
</gene>
<dbReference type="PROSITE" id="PS50089">
    <property type="entry name" value="ZF_RING_2"/>
    <property type="match status" value="1"/>
</dbReference>
<evidence type="ECO:0000256" key="14">
    <source>
        <dbReference type="PROSITE-ProRule" id="PRU00175"/>
    </source>
</evidence>
<dbReference type="Pfam" id="PF13358">
    <property type="entry name" value="DDE_3"/>
    <property type="match status" value="1"/>
</dbReference>
<dbReference type="EC" id="2.3.2.27" evidence="3"/>
<keyword evidence="20" id="KW-1185">Reference proteome</keyword>
<keyword evidence="8" id="KW-0833">Ubl conjugation pathway</keyword>
<feature type="compositionally biased region" description="Polar residues" evidence="16">
    <location>
        <begin position="554"/>
        <end position="588"/>
    </location>
</feature>
<evidence type="ECO:0000256" key="3">
    <source>
        <dbReference type="ARBA" id="ARBA00012483"/>
    </source>
</evidence>
<evidence type="ECO:0000256" key="7">
    <source>
        <dbReference type="ARBA" id="ARBA00022771"/>
    </source>
</evidence>
<evidence type="ECO:0000259" key="18">
    <source>
        <dbReference type="PROSITE" id="PS50089"/>
    </source>
</evidence>
<evidence type="ECO:0000256" key="1">
    <source>
        <dbReference type="ARBA" id="ARBA00000900"/>
    </source>
</evidence>
<dbReference type="Gene3D" id="3.30.420.10">
    <property type="entry name" value="Ribonuclease H-like superfamily/Ribonuclease H"/>
    <property type="match status" value="1"/>
</dbReference>
<evidence type="ECO:0000256" key="4">
    <source>
        <dbReference type="ARBA" id="ARBA00022679"/>
    </source>
</evidence>
<feature type="domain" description="RING-type" evidence="18">
    <location>
        <begin position="1062"/>
        <end position="1097"/>
    </location>
</feature>
<dbReference type="InterPro" id="IPR036397">
    <property type="entry name" value="RNaseH_sf"/>
</dbReference>
<feature type="compositionally biased region" description="Basic and acidic residues" evidence="16">
    <location>
        <begin position="238"/>
        <end position="254"/>
    </location>
</feature>
<accession>A0ABN9LQN3</accession>
<dbReference type="Pfam" id="PF13920">
    <property type="entry name" value="zf-C3HC4_3"/>
    <property type="match status" value="1"/>
</dbReference>
<feature type="compositionally biased region" description="Basic and acidic residues" evidence="16">
    <location>
        <begin position="865"/>
        <end position="889"/>
    </location>
</feature>
<keyword evidence="12" id="KW-0496">Mitochondrion</keyword>
<reference evidence="19" key="1">
    <citation type="submission" date="2023-07" db="EMBL/GenBank/DDBJ databases">
        <authorList>
            <person name="Stuckert A."/>
        </authorList>
    </citation>
    <scope>NUCLEOTIDE SEQUENCE</scope>
</reference>
<feature type="compositionally biased region" description="Polar residues" evidence="16">
    <location>
        <begin position="644"/>
        <end position="660"/>
    </location>
</feature>
<feature type="compositionally biased region" description="Basic residues" evidence="16">
    <location>
        <begin position="612"/>
        <end position="628"/>
    </location>
</feature>
<dbReference type="Proteomes" id="UP001176940">
    <property type="component" value="Unassembled WGS sequence"/>
</dbReference>
<evidence type="ECO:0000256" key="16">
    <source>
        <dbReference type="SAM" id="MobiDB-lite"/>
    </source>
</evidence>
<evidence type="ECO:0000256" key="10">
    <source>
        <dbReference type="ARBA" id="ARBA00022833"/>
    </source>
</evidence>
<dbReference type="InterPro" id="IPR038717">
    <property type="entry name" value="Tc1-like_DDE_dom"/>
</dbReference>
<feature type="region of interest" description="Disordered" evidence="16">
    <location>
        <begin position="463"/>
        <end position="503"/>
    </location>
</feature>
<evidence type="ECO:0000313" key="20">
    <source>
        <dbReference type="Proteomes" id="UP001176940"/>
    </source>
</evidence>
<evidence type="ECO:0000256" key="8">
    <source>
        <dbReference type="ARBA" id="ARBA00022786"/>
    </source>
</evidence>
<keyword evidence="10" id="KW-0862">Zinc</keyword>
<dbReference type="PANTHER" id="PTHR12183">
    <property type="entry name" value="MITOCHONDRIAL UBIQUITIN LIGASE ACTIVATOR OF NFKB 1"/>
    <property type="match status" value="1"/>
</dbReference>
<comment type="caution">
    <text evidence="19">The sequence shown here is derived from an EMBL/GenBank/DDBJ whole genome shotgun (WGS) entry which is preliminary data.</text>
</comment>
<dbReference type="Pfam" id="PF12483">
    <property type="entry name" value="GIDE"/>
    <property type="match status" value="1"/>
</dbReference>
<keyword evidence="11 17" id="KW-1133">Transmembrane helix</keyword>
<keyword evidence="4" id="KW-0808">Transferase</keyword>
<dbReference type="EMBL" id="CAUEEQ010027829">
    <property type="protein sequence ID" value="CAJ0948120.1"/>
    <property type="molecule type" value="Genomic_DNA"/>
</dbReference>
<organism evidence="19 20">
    <name type="scientific">Ranitomeya imitator</name>
    <name type="common">mimic poison frog</name>
    <dbReference type="NCBI Taxonomy" id="111125"/>
    <lineage>
        <taxon>Eukaryota</taxon>
        <taxon>Metazoa</taxon>
        <taxon>Chordata</taxon>
        <taxon>Craniata</taxon>
        <taxon>Vertebrata</taxon>
        <taxon>Euteleostomi</taxon>
        <taxon>Amphibia</taxon>
        <taxon>Batrachia</taxon>
        <taxon>Anura</taxon>
        <taxon>Neobatrachia</taxon>
        <taxon>Hyloidea</taxon>
        <taxon>Dendrobatidae</taxon>
        <taxon>Dendrobatinae</taxon>
        <taxon>Ranitomeya</taxon>
    </lineage>
</organism>
<keyword evidence="13 17" id="KW-0472">Membrane</keyword>
<feature type="region of interest" description="Disordered" evidence="16">
    <location>
        <begin position="328"/>
        <end position="351"/>
    </location>
</feature>
<keyword evidence="9" id="KW-1000">Mitochondrion outer membrane</keyword>
<feature type="region of interest" description="Disordered" evidence="16">
    <location>
        <begin position="865"/>
        <end position="898"/>
    </location>
</feature>
<evidence type="ECO:0000313" key="19">
    <source>
        <dbReference type="EMBL" id="CAJ0948120.1"/>
    </source>
</evidence>
<feature type="region of interest" description="Disordered" evidence="16">
    <location>
        <begin position="406"/>
        <end position="445"/>
    </location>
</feature>
<evidence type="ECO:0000256" key="6">
    <source>
        <dbReference type="ARBA" id="ARBA00022723"/>
    </source>
</evidence>
<feature type="transmembrane region" description="Helical" evidence="17">
    <location>
        <begin position="1000"/>
        <end position="1020"/>
    </location>
</feature>
<feature type="compositionally biased region" description="Basic residues" evidence="16">
    <location>
        <begin position="528"/>
        <end position="544"/>
    </location>
</feature>
<comment type="catalytic activity">
    <reaction evidence="1">
        <text>S-ubiquitinyl-[E2 ubiquitin-conjugating enzyme]-L-cysteine + [acceptor protein]-L-lysine = [E2 ubiquitin-conjugating enzyme]-L-cysteine + N(6)-ubiquitinyl-[acceptor protein]-L-lysine.</text>
        <dbReference type="EC" id="2.3.2.27"/>
    </reaction>
</comment>